<feature type="compositionally biased region" description="Basic and acidic residues" evidence="1">
    <location>
        <begin position="21"/>
        <end position="42"/>
    </location>
</feature>
<accession>A0A124GMC4</accession>
<geneLocation type="mitochondrion" evidence="2"/>
<evidence type="ECO:0000256" key="1">
    <source>
        <dbReference type="SAM" id="MobiDB-lite"/>
    </source>
</evidence>
<feature type="compositionally biased region" description="Basic residues" evidence="1">
    <location>
        <begin position="1"/>
        <end position="12"/>
    </location>
</feature>
<gene>
    <name evidence="2" type="ORF">ABT39_MTgene3556</name>
</gene>
<reference evidence="2" key="1">
    <citation type="journal article" date="2015" name="Genome Biol. Evol.">
        <title>Organellar Genomes of White Spruce (Picea glauca): Assembly and Annotation.</title>
        <authorList>
            <person name="Jackman S.D."/>
            <person name="Warren R.L."/>
            <person name="Gibb E.A."/>
            <person name="Vandervalk B.P."/>
            <person name="Mohamadi H."/>
            <person name="Chu J."/>
            <person name="Raymond A."/>
            <person name="Pleasance S."/>
            <person name="Coope R."/>
            <person name="Wildung M.R."/>
            <person name="Ritland C.E."/>
            <person name="Bousquet J."/>
            <person name="Jones S.J."/>
            <person name="Bohlmann J."/>
            <person name="Birol I."/>
        </authorList>
    </citation>
    <scope>NUCLEOTIDE SEQUENCE [LARGE SCALE GENOMIC DNA]</scope>
    <source>
        <tissue evidence="2">Flushing bud</tissue>
    </source>
</reference>
<keyword evidence="2" id="KW-0496">Mitochondrion</keyword>
<protein>
    <submittedName>
        <fullName evidence="2">Uncharacterized protein</fullName>
    </submittedName>
</protein>
<dbReference type="AlphaFoldDB" id="A0A124GMC4"/>
<sequence length="92" mass="10339">MIEVKGKRRSTRLSKLSGELGKGHDHETPLIKTHPKDIHEGHLGGVRGEALDEGGRGMSRCRHGMNCRRSGEDNKVGWSLLAPRDNPYPMRW</sequence>
<name>A0A124GMC4_PICGL</name>
<feature type="region of interest" description="Disordered" evidence="1">
    <location>
        <begin position="1"/>
        <end position="57"/>
    </location>
</feature>
<organism evidence="2">
    <name type="scientific">Picea glauca</name>
    <name type="common">White spruce</name>
    <name type="synonym">Pinus glauca</name>
    <dbReference type="NCBI Taxonomy" id="3330"/>
    <lineage>
        <taxon>Eukaryota</taxon>
        <taxon>Viridiplantae</taxon>
        <taxon>Streptophyta</taxon>
        <taxon>Embryophyta</taxon>
        <taxon>Tracheophyta</taxon>
        <taxon>Spermatophyta</taxon>
        <taxon>Pinopsida</taxon>
        <taxon>Pinidae</taxon>
        <taxon>Conifers I</taxon>
        <taxon>Pinales</taxon>
        <taxon>Pinaceae</taxon>
        <taxon>Picea</taxon>
    </lineage>
</organism>
<evidence type="ECO:0000313" key="2">
    <source>
        <dbReference type="EMBL" id="KUM45233.1"/>
    </source>
</evidence>
<proteinExistence type="predicted"/>
<dbReference type="EMBL" id="LKAM01000023">
    <property type="protein sequence ID" value="KUM45233.1"/>
    <property type="molecule type" value="Genomic_DNA"/>
</dbReference>
<comment type="caution">
    <text evidence="2">The sequence shown here is derived from an EMBL/GenBank/DDBJ whole genome shotgun (WGS) entry which is preliminary data.</text>
</comment>